<dbReference type="InterPro" id="IPR020845">
    <property type="entry name" value="AMP-binding_CS"/>
</dbReference>
<reference evidence="5 6" key="1">
    <citation type="journal article" date="2014" name="Genome Biol. Evol.">
        <title>Comparative genomics and transcriptomics analyses reveal divergent lifestyle features of nematode endoparasitic fungus Hirsutella minnesotensis.</title>
        <authorList>
            <person name="Lai Y."/>
            <person name="Liu K."/>
            <person name="Zhang X."/>
            <person name="Zhang X."/>
            <person name="Li K."/>
            <person name="Wang N."/>
            <person name="Shu C."/>
            <person name="Wu Y."/>
            <person name="Wang C."/>
            <person name="Bushley K.E."/>
            <person name="Xiang M."/>
            <person name="Liu X."/>
        </authorList>
    </citation>
    <scope>NUCLEOTIDE SEQUENCE [LARGE SCALE GENOMIC DNA]</scope>
    <source>
        <strain evidence="5 6">3608</strain>
    </source>
</reference>
<feature type="domain" description="AMP-binding enzyme C-terminal" evidence="4">
    <location>
        <begin position="368"/>
        <end position="448"/>
    </location>
</feature>
<evidence type="ECO:0000259" key="3">
    <source>
        <dbReference type="Pfam" id="PF00501"/>
    </source>
</evidence>
<comment type="similarity">
    <text evidence="1">Belongs to the ATP-dependent AMP-binding enzyme family.</text>
</comment>
<dbReference type="GO" id="GO:0016405">
    <property type="term" value="F:CoA-ligase activity"/>
    <property type="evidence" value="ECO:0007669"/>
    <property type="project" value="TreeGrafter"/>
</dbReference>
<evidence type="ECO:0000259" key="4">
    <source>
        <dbReference type="Pfam" id="PF13193"/>
    </source>
</evidence>
<evidence type="ECO:0000256" key="2">
    <source>
        <dbReference type="ARBA" id="ARBA00022598"/>
    </source>
</evidence>
<dbReference type="PROSITE" id="PS00455">
    <property type="entry name" value="AMP_BINDING"/>
    <property type="match status" value="1"/>
</dbReference>
<dbReference type="InterPro" id="IPR042099">
    <property type="entry name" value="ANL_N_sf"/>
</dbReference>
<evidence type="ECO:0008006" key="7">
    <source>
        <dbReference type="Google" id="ProtNLM"/>
    </source>
</evidence>
<sequence>MCMEGPREYPDDHTLFVDCNDSRRAYTFAQVKELSVAFGRGLKHQLAWAKGDVLALYAPNDAGVPLDCVLLLGADRDETHRHWTDLSAAGAPVQPTKTPVDPKEDLAYLVYSSGTTGLPKGVQLTHYNVIANTAQTFKADIRSLCWDMDSQIGILPFFHIYGLSVVINSTLISGATCYVMPKFDIEATCRLVQERRVTYLYVPPPIVLLLSKHPVVERYDLSSLRFVNSGAAPLSRELVAAVWQRLSIGVKQGYGLSETSPVATVQLADEWWRIQGTVGRLVAGMTGKVVDEQGNEVPRGQTGELLLKGPNVFRGYWRRPELNKETFTDDGWYKTGDVVYADQKGYFYVTDRMKELIKYKGFQVPPAELEDKLLGHKDVADVGVIGVWDDERQTEIPRAYIVARPGVEPSDELARDIIAWLGERVSPPKRLRGGVRFIEAVPKSQAGKILRRILKETAKKDERPGKPQAKL</sequence>
<dbReference type="Gene3D" id="3.30.300.30">
    <property type="match status" value="1"/>
</dbReference>
<dbReference type="PANTHER" id="PTHR24096:SF149">
    <property type="entry name" value="AMP-BINDING DOMAIN-CONTAINING PROTEIN-RELATED"/>
    <property type="match status" value="1"/>
</dbReference>
<feature type="domain" description="AMP-dependent synthetase/ligase" evidence="3">
    <location>
        <begin position="84"/>
        <end position="317"/>
    </location>
</feature>
<dbReference type="PANTHER" id="PTHR24096">
    <property type="entry name" value="LONG-CHAIN-FATTY-ACID--COA LIGASE"/>
    <property type="match status" value="1"/>
</dbReference>
<dbReference type="InterPro" id="IPR025110">
    <property type="entry name" value="AMP-bd_C"/>
</dbReference>
<evidence type="ECO:0000313" key="5">
    <source>
        <dbReference type="EMBL" id="KJZ73057.1"/>
    </source>
</evidence>
<dbReference type="InterPro" id="IPR045851">
    <property type="entry name" value="AMP-bd_C_sf"/>
</dbReference>
<evidence type="ECO:0000256" key="1">
    <source>
        <dbReference type="ARBA" id="ARBA00006432"/>
    </source>
</evidence>
<dbReference type="SUPFAM" id="SSF56801">
    <property type="entry name" value="Acetyl-CoA synthetase-like"/>
    <property type="match status" value="1"/>
</dbReference>
<dbReference type="OrthoDB" id="6509636at2759"/>
<protein>
    <recommendedName>
        <fullName evidence="7">4-coumarate--CoA ligase-like 7</fullName>
    </recommendedName>
</protein>
<evidence type="ECO:0000313" key="6">
    <source>
        <dbReference type="Proteomes" id="UP000054481"/>
    </source>
</evidence>
<gene>
    <name evidence="5" type="ORF">HIM_07629</name>
</gene>
<dbReference type="EMBL" id="KQ030539">
    <property type="protein sequence ID" value="KJZ73057.1"/>
    <property type="molecule type" value="Genomic_DNA"/>
</dbReference>
<organism evidence="5 6">
    <name type="scientific">Hirsutella minnesotensis 3608</name>
    <dbReference type="NCBI Taxonomy" id="1043627"/>
    <lineage>
        <taxon>Eukaryota</taxon>
        <taxon>Fungi</taxon>
        <taxon>Dikarya</taxon>
        <taxon>Ascomycota</taxon>
        <taxon>Pezizomycotina</taxon>
        <taxon>Sordariomycetes</taxon>
        <taxon>Hypocreomycetidae</taxon>
        <taxon>Hypocreales</taxon>
        <taxon>Ophiocordycipitaceae</taxon>
        <taxon>Hirsutella</taxon>
    </lineage>
</organism>
<proteinExistence type="inferred from homology"/>
<dbReference type="Proteomes" id="UP000054481">
    <property type="component" value="Unassembled WGS sequence"/>
</dbReference>
<dbReference type="Gene3D" id="3.40.50.12780">
    <property type="entry name" value="N-terminal domain of ligase-like"/>
    <property type="match status" value="1"/>
</dbReference>
<dbReference type="Pfam" id="PF13193">
    <property type="entry name" value="AMP-binding_C"/>
    <property type="match status" value="1"/>
</dbReference>
<name>A0A0F7ZYU0_9HYPO</name>
<dbReference type="InterPro" id="IPR000873">
    <property type="entry name" value="AMP-dep_synth/lig_dom"/>
</dbReference>
<accession>A0A0F7ZYU0</accession>
<dbReference type="AlphaFoldDB" id="A0A0F7ZYU0"/>
<dbReference type="Pfam" id="PF00501">
    <property type="entry name" value="AMP-binding"/>
    <property type="match status" value="1"/>
</dbReference>
<keyword evidence="6" id="KW-1185">Reference proteome</keyword>
<keyword evidence="2" id="KW-0436">Ligase</keyword>